<evidence type="ECO:0000256" key="10">
    <source>
        <dbReference type="ARBA" id="ARBA00023251"/>
    </source>
</evidence>
<keyword evidence="14" id="KW-0133">Cell shape</keyword>
<evidence type="ECO:0000256" key="1">
    <source>
        <dbReference type="ARBA" id="ARBA00004651"/>
    </source>
</evidence>
<dbReference type="GO" id="GO:0046677">
    <property type="term" value="P:response to antibiotic"/>
    <property type="evidence" value="ECO:0007669"/>
    <property type="project" value="UniProtKB-UniRule"/>
</dbReference>
<dbReference type="RefSeq" id="WP_158951130.1">
    <property type="nucleotide sequence ID" value="NZ_CP046913.1"/>
</dbReference>
<comment type="catalytic activity">
    <reaction evidence="13 14">
        <text>di-trans,octa-cis-undecaprenyl diphosphate + H2O = di-trans,octa-cis-undecaprenyl phosphate + phosphate + H(+)</text>
        <dbReference type="Rhea" id="RHEA:28094"/>
        <dbReference type="ChEBI" id="CHEBI:15377"/>
        <dbReference type="ChEBI" id="CHEBI:15378"/>
        <dbReference type="ChEBI" id="CHEBI:43474"/>
        <dbReference type="ChEBI" id="CHEBI:58405"/>
        <dbReference type="ChEBI" id="CHEBI:60392"/>
        <dbReference type="EC" id="3.6.1.27"/>
    </reaction>
</comment>
<organism evidence="15 16">
    <name type="scientific">Paraburkholderia acidisoli</name>
    <dbReference type="NCBI Taxonomy" id="2571748"/>
    <lineage>
        <taxon>Bacteria</taxon>
        <taxon>Pseudomonadati</taxon>
        <taxon>Pseudomonadota</taxon>
        <taxon>Betaproteobacteria</taxon>
        <taxon>Burkholderiales</taxon>
        <taxon>Burkholderiaceae</taxon>
        <taxon>Paraburkholderia</taxon>
    </lineage>
</organism>
<gene>
    <name evidence="14" type="primary">uppP</name>
    <name evidence="15" type="ORF">FAZ98_10365</name>
</gene>
<dbReference type="AlphaFoldDB" id="A0A7Z2GII5"/>
<evidence type="ECO:0000256" key="8">
    <source>
        <dbReference type="ARBA" id="ARBA00022989"/>
    </source>
</evidence>
<comment type="miscellaneous">
    <text evidence="14">Bacitracin is thought to be involved in the inhibition of peptidoglycan synthesis by sequestering undecaprenyl diphosphate, thereby reducing the pool of lipid carrier available.</text>
</comment>
<sequence>MDWLLTCKALILGIVEGLTEFLPVSSTGHLIVAGSVLNFEGDFAKTFDVVIQFGAILAVCWEFRRKIGDVVTGLPKRANARRFALNVIVATIPAVVLGLLFEKAIKSVLFAPVPVAFALVAGGIVILWVEARLRRGAKARAAAPVEAQAEAQLQAKAPRPARVNSLDEITPLDALKVGFAQCCALIPGMSRSGSTIIGGMLFGIERRVATEFSFFLAIPVIFGATLYEMHKAWHALSADWLGLFGVGFIAAFVSAFACVRWLLRFVASHDFTAFAWYRIAFGLVILLFGYGGGLGWDE</sequence>
<protein>
    <recommendedName>
        <fullName evidence="4 14">Undecaprenyl-diphosphatase</fullName>
        <ecNumber evidence="3 14">3.6.1.27</ecNumber>
    </recommendedName>
    <alternativeName>
        <fullName evidence="12 14">Bacitracin resistance protein</fullName>
    </alternativeName>
    <alternativeName>
        <fullName evidence="11 14">Undecaprenyl pyrophosphate phosphatase</fullName>
    </alternativeName>
</protein>
<feature type="transmembrane region" description="Helical" evidence="14">
    <location>
        <begin position="107"/>
        <end position="129"/>
    </location>
</feature>
<evidence type="ECO:0000256" key="12">
    <source>
        <dbReference type="ARBA" id="ARBA00032932"/>
    </source>
</evidence>
<proteinExistence type="inferred from homology"/>
<dbReference type="GO" id="GO:0071555">
    <property type="term" value="P:cell wall organization"/>
    <property type="evidence" value="ECO:0007669"/>
    <property type="project" value="UniProtKB-KW"/>
</dbReference>
<keyword evidence="9 14" id="KW-0472">Membrane</keyword>
<dbReference type="PANTHER" id="PTHR30622">
    <property type="entry name" value="UNDECAPRENYL-DIPHOSPHATASE"/>
    <property type="match status" value="1"/>
</dbReference>
<evidence type="ECO:0000256" key="7">
    <source>
        <dbReference type="ARBA" id="ARBA00022801"/>
    </source>
</evidence>
<evidence type="ECO:0000313" key="15">
    <source>
        <dbReference type="EMBL" id="QGZ62099.1"/>
    </source>
</evidence>
<evidence type="ECO:0000256" key="14">
    <source>
        <dbReference type="HAMAP-Rule" id="MF_01006"/>
    </source>
</evidence>
<evidence type="ECO:0000313" key="16">
    <source>
        <dbReference type="Proteomes" id="UP000433577"/>
    </source>
</evidence>
<dbReference type="KEGG" id="pacs:FAZ98_10365"/>
<dbReference type="HAMAP" id="MF_01006">
    <property type="entry name" value="Undec_diphosphatase"/>
    <property type="match status" value="1"/>
</dbReference>
<feature type="transmembrane region" description="Helical" evidence="14">
    <location>
        <begin position="43"/>
        <end position="63"/>
    </location>
</feature>
<dbReference type="Pfam" id="PF02673">
    <property type="entry name" value="BacA"/>
    <property type="match status" value="1"/>
</dbReference>
<keyword evidence="14" id="KW-0961">Cell wall biogenesis/degradation</keyword>
<evidence type="ECO:0000256" key="11">
    <source>
        <dbReference type="ARBA" id="ARBA00032707"/>
    </source>
</evidence>
<keyword evidence="5 14" id="KW-1003">Cell membrane</keyword>
<dbReference type="PANTHER" id="PTHR30622:SF3">
    <property type="entry name" value="UNDECAPRENYL-DIPHOSPHATASE"/>
    <property type="match status" value="1"/>
</dbReference>
<dbReference type="GO" id="GO:0050380">
    <property type="term" value="F:undecaprenyl-diphosphatase activity"/>
    <property type="evidence" value="ECO:0007669"/>
    <property type="project" value="UniProtKB-UniRule"/>
</dbReference>
<evidence type="ECO:0000256" key="5">
    <source>
        <dbReference type="ARBA" id="ARBA00022475"/>
    </source>
</evidence>
<keyword evidence="16" id="KW-1185">Reference proteome</keyword>
<feature type="transmembrane region" description="Helical" evidence="14">
    <location>
        <begin position="240"/>
        <end position="263"/>
    </location>
</feature>
<comment type="similarity">
    <text evidence="2 14">Belongs to the UppP family.</text>
</comment>
<evidence type="ECO:0000256" key="13">
    <source>
        <dbReference type="ARBA" id="ARBA00047594"/>
    </source>
</evidence>
<comment type="function">
    <text evidence="14">Catalyzes the dephosphorylation of undecaprenyl diphosphate (UPP). Confers resistance to bacitracin.</text>
</comment>
<dbReference type="Proteomes" id="UP000433577">
    <property type="component" value="Chromosome 1"/>
</dbReference>
<dbReference type="GO" id="GO:0009252">
    <property type="term" value="P:peptidoglycan biosynthetic process"/>
    <property type="evidence" value="ECO:0007669"/>
    <property type="project" value="UniProtKB-KW"/>
</dbReference>
<evidence type="ECO:0000256" key="9">
    <source>
        <dbReference type="ARBA" id="ARBA00023136"/>
    </source>
</evidence>
<accession>A0A7Z2GII5</accession>
<keyword evidence="6 14" id="KW-0812">Transmembrane</keyword>
<feature type="transmembrane region" description="Helical" evidence="14">
    <location>
        <begin position="208"/>
        <end position="228"/>
    </location>
</feature>
<evidence type="ECO:0000256" key="6">
    <source>
        <dbReference type="ARBA" id="ARBA00022692"/>
    </source>
</evidence>
<name>A0A7Z2GII5_9BURK</name>
<keyword evidence="10 14" id="KW-0046">Antibiotic resistance</keyword>
<evidence type="ECO:0000256" key="4">
    <source>
        <dbReference type="ARBA" id="ARBA00021581"/>
    </source>
</evidence>
<dbReference type="OrthoDB" id="9808289at2"/>
<dbReference type="GO" id="GO:0008360">
    <property type="term" value="P:regulation of cell shape"/>
    <property type="evidence" value="ECO:0007669"/>
    <property type="project" value="UniProtKB-KW"/>
</dbReference>
<dbReference type="EC" id="3.6.1.27" evidence="3 14"/>
<dbReference type="GO" id="GO:0005886">
    <property type="term" value="C:plasma membrane"/>
    <property type="evidence" value="ECO:0007669"/>
    <property type="project" value="UniProtKB-SubCell"/>
</dbReference>
<dbReference type="EMBL" id="CP046913">
    <property type="protein sequence ID" value="QGZ62099.1"/>
    <property type="molecule type" value="Genomic_DNA"/>
</dbReference>
<keyword evidence="7 14" id="KW-0378">Hydrolase</keyword>
<comment type="subcellular location">
    <subcellularLocation>
        <location evidence="1 14">Cell membrane</location>
        <topology evidence="1 14">Multi-pass membrane protein</topology>
    </subcellularLocation>
</comment>
<dbReference type="NCBIfam" id="NF001389">
    <property type="entry name" value="PRK00281.1-2"/>
    <property type="match status" value="1"/>
</dbReference>
<feature type="transmembrane region" description="Helical" evidence="14">
    <location>
        <begin position="83"/>
        <end position="101"/>
    </location>
</feature>
<keyword evidence="14" id="KW-0573">Peptidoglycan synthesis</keyword>
<dbReference type="InterPro" id="IPR003824">
    <property type="entry name" value="UppP"/>
</dbReference>
<feature type="transmembrane region" description="Helical" evidence="14">
    <location>
        <begin position="275"/>
        <end position="296"/>
    </location>
</feature>
<keyword evidence="8 14" id="KW-1133">Transmembrane helix</keyword>
<reference evidence="15 16" key="1">
    <citation type="submission" date="2019-12" db="EMBL/GenBank/DDBJ databases">
        <title>Paraburkholderia acidiphila 7Q-K02 sp. nov and Paraburkholderia acidisoli DHF22 sp. nov., two strains isolated from forest soil.</title>
        <authorList>
            <person name="Gao Z."/>
            <person name="Qiu L."/>
        </authorList>
    </citation>
    <scope>NUCLEOTIDE SEQUENCE [LARGE SCALE GENOMIC DNA]</scope>
    <source>
        <strain evidence="15 16">DHF22</strain>
    </source>
</reference>
<evidence type="ECO:0000256" key="2">
    <source>
        <dbReference type="ARBA" id="ARBA00010621"/>
    </source>
</evidence>
<evidence type="ECO:0000256" key="3">
    <source>
        <dbReference type="ARBA" id="ARBA00012374"/>
    </source>
</evidence>